<dbReference type="EMBL" id="HBUF01339183">
    <property type="protein sequence ID" value="CAG6699922.1"/>
    <property type="molecule type" value="Transcribed_RNA"/>
</dbReference>
<evidence type="ECO:0000256" key="1">
    <source>
        <dbReference type="SAM" id="Phobius"/>
    </source>
</evidence>
<protein>
    <submittedName>
        <fullName evidence="2">Uncharacterized protein</fullName>
    </submittedName>
</protein>
<feature type="transmembrane region" description="Helical" evidence="1">
    <location>
        <begin position="12"/>
        <end position="30"/>
    </location>
</feature>
<proteinExistence type="predicted"/>
<name>A0A8D8U8B5_9HEMI</name>
<sequence length="121" mass="13937">MSFCLFKNQSGILYCLGLVMMVMILSTSSSEHSPALLFRSMSAFFSTMLENLLPQPLMAVRANMTFLFPSMFVDITRRMCWNFSGITRDILAVKGFTEGKIQEKRKPQIQKHFTAHWFVLI</sequence>
<dbReference type="EMBL" id="HBUF01339178">
    <property type="protein sequence ID" value="CAG6699906.1"/>
    <property type="molecule type" value="Transcribed_RNA"/>
</dbReference>
<keyword evidence="1" id="KW-0812">Transmembrane</keyword>
<dbReference type="AlphaFoldDB" id="A0A8D8U8B5"/>
<dbReference type="EMBL" id="HBUF01339180">
    <property type="protein sequence ID" value="CAG6699912.1"/>
    <property type="molecule type" value="Transcribed_RNA"/>
</dbReference>
<dbReference type="EMBL" id="HBUF01339181">
    <property type="protein sequence ID" value="CAG6699915.1"/>
    <property type="molecule type" value="Transcribed_RNA"/>
</dbReference>
<dbReference type="EMBL" id="HBUF01339182">
    <property type="protein sequence ID" value="CAG6699918.1"/>
    <property type="molecule type" value="Transcribed_RNA"/>
</dbReference>
<accession>A0A8D8U8B5</accession>
<dbReference type="EMBL" id="HBUF01339179">
    <property type="protein sequence ID" value="CAG6699909.1"/>
    <property type="molecule type" value="Transcribed_RNA"/>
</dbReference>
<keyword evidence="1" id="KW-0472">Membrane</keyword>
<organism evidence="2">
    <name type="scientific">Cacopsylla melanoneura</name>
    <dbReference type="NCBI Taxonomy" id="428564"/>
    <lineage>
        <taxon>Eukaryota</taxon>
        <taxon>Metazoa</taxon>
        <taxon>Ecdysozoa</taxon>
        <taxon>Arthropoda</taxon>
        <taxon>Hexapoda</taxon>
        <taxon>Insecta</taxon>
        <taxon>Pterygota</taxon>
        <taxon>Neoptera</taxon>
        <taxon>Paraneoptera</taxon>
        <taxon>Hemiptera</taxon>
        <taxon>Sternorrhyncha</taxon>
        <taxon>Psylloidea</taxon>
        <taxon>Psyllidae</taxon>
        <taxon>Psyllinae</taxon>
        <taxon>Cacopsylla</taxon>
    </lineage>
</organism>
<keyword evidence="1" id="KW-1133">Transmembrane helix</keyword>
<reference evidence="2" key="1">
    <citation type="submission" date="2021-05" db="EMBL/GenBank/DDBJ databases">
        <authorList>
            <person name="Alioto T."/>
            <person name="Alioto T."/>
            <person name="Gomez Garrido J."/>
        </authorList>
    </citation>
    <scope>NUCLEOTIDE SEQUENCE</scope>
</reference>
<evidence type="ECO:0000313" key="2">
    <source>
        <dbReference type="EMBL" id="CAG6699915.1"/>
    </source>
</evidence>